<dbReference type="InterPro" id="IPR035919">
    <property type="entry name" value="EAL_sf"/>
</dbReference>
<feature type="modified residue" description="4-aspartylphosphate" evidence="1">
    <location>
        <position position="54"/>
    </location>
</feature>
<dbReference type="PANTHER" id="PTHR33121">
    <property type="entry name" value="CYCLIC DI-GMP PHOSPHODIESTERASE PDEF"/>
    <property type="match status" value="1"/>
</dbReference>
<dbReference type="SMART" id="SM00267">
    <property type="entry name" value="GGDEF"/>
    <property type="match status" value="1"/>
</dbReference>
<dbReference type="PROSITE" id="PS50887">
    <property type="entry name" value="GGDEF"/>
    <property type="match status" value="1"/>
</dbReference>
<keyword evidence="7" id="KW-1185">Reference proteome</keyword>
<dbReference type="InterPro" id="IPR011006">
    <property type="entry name" value="CheY-like_superfamily"/>
</dbReference>
<dbReference type="SMART" id="SM00052">
    <property type="entry name" value="EAL"/>
    <property type="match status" value="1"/>
</dbReference>
<reference evidence="6 7" key="1">
    <citation type="submission" date="2020-08" db="EMBL/GenBank/DDBJ databases">
        <title>Genomic Encyclopedia of Type Strains, Phase IV (KMG-IV): sequencing the most valuable type-strain genomes for metagenomic binning, comparative biology and taxonomic classification.</title>
        <authorList>
            <person name="Goeker M."/>
        </authorList>
    </citation>
    <scope>NUCLEOTIDE SEQUENCE [LARGE SCALE GENOMIC DNA]</scope>
    <source>
        <strain evidence="6 7">DSM 23958</strain>
    </source>
</reference>
<dbReference type="InterPro" id="IPR029787">
    <property type="entry name" value="Nucleotide_cyclase"/>
</dbReference>
<evidence type="ECO:0000256" key="2">
    <source>
        <dbReference type="SAM" id="Coils"/>
    </source>
</evidence>
<dbReference type="SUPFAM" id="SSF55073">
    <property type="entry name" value="Nucleotide cyclase"/>
    <property type="match status" value="1"/>
</dbReference>
<keyword evidence="1" id="KW-0597">Phosphoprotein</keyword>
<gene>
    <name evidence="6" type="ORF">HNQ51_001304</name>
</gene>
<dbReference type="InterPro" id="IPR050706">
    <property type="entry name" value="Cyclic-di-GMP_PDE-like"/>
</dbReference>
<evidence type="ECO:0000259" key="3">
    <source>
        <dbReference type="PROSITE" id="PS50110"/>
    </source>
</evidence>
<dbReference type="Pfam" id="PF00563">
    <property type="entry name" value="EAL"/>
    <property type="match status" value="1"/>
</dbReference>
<dbReference type="NCBIfam" id="TIGR00254">
    <property type="entry name" value="GGDEF"/>
    <property type="match status" value="1"/>
</dbReference>
<feature type="coiled-coil region" evidence="2">
    <location>
        <begin position="136"/>
        <end position="166"/>
    </location>
</feature>
<evidence type="ECO:0000313" key="7">
    <source>
        <dbReference type="Proteomes" id="UP000554837"/>
    </source>
</evidence>
<dbReference type="Gene3D" id="3.40.50.2300">
    <property type="match status" value="1"/>
</dbReference>
<dbReference type="PROSITE" id="PS50110">
    <property type="entry name" value="RESPONSE_REGULATORY"/>
    <property type="match status" value="1"/>
</dbReference>
<dbReference type="PANTHER" id="PTHR33121:SF23">
    <property type="entry name" value="CYCLIC DI-GMP PHOSPHODIESTERASE PDEB"/>
    <property type="match status" value="1"/>
</dbReference>
<evidence type="ECO:0000259" key="5">
    <source>
        <dbReference type="PROSITE" id="PS50887"/>
    </source>
</evidence>
<dbReference type="Gene3D" id="3.20.20.450">
    <property type="entry name" value="EAL domain"/>
    <property type="match status" value="1"/>
</dbReference>
<evidence type="ECO:0000313" key="6">
    <source>
        <dbReference type="EMBL" id="MBB5204011.1"/>
    </source>
</evidence>
<dbReference type="PROSITE" id="PS50883">
    <property type="entry name" value="EAL"/>
    <property type="match status" value="1"/>
</dbReference>
<protein>
    <submittedName>
        <fullName evidence="6">Diguanylate cyclase (GGDEF)-like protein</fullName>
    </submittedName>
</protein>
<feature type="domain" description="Response regulatory" evidence="3">
    <location>
        <begin position="5"/>
        <end position="119"/>
    </location>
</feature>
<dbReference type="GO" id="GO:0000160">
    <property type="term" value="P:phosphorelay signal transduction system"/>
    <property type="evidence" value="ECO:0007669"/>
    <property type="project" value="InterPro"/>
</dbReference>
<dbReference type="SMART" id="SM00448">
    <property type="entry name" value="REC"/>
    <property type="match status" value="1"/>
</dbReference>
<feature type="domain" description="GGDEF" evidence="5">
    <location>
        <begin position="201"/>
        <end position="333"/>
    </location>
</feature>
<accession>A0A840S5W9</accession>
<dbReference type="GO" id="GO:0071111">
    <property type="term" value="F:cyclic-guanylate-specific phosphodiesterase activity"/>
    <property type="evidence" value="ECO:0007669"/>
    <property type="project" value="InterPro"/>
</dbReference>
<dbReference type="AlphaFoldDB" id="A0A840S5W9"/>
<dbReference type="Pfam" id="PF00072">
    <property type="entry name" value="Response_reg"/>
    <property type="match status" value="1"/>
</dbReference>
<dbReference type="InterPro" id="IPR000160">
    <property type="entry name" value="GGDEF_dom"/>
</dbReference>
<organism evidence="6 7">
    <name type="scientific">Inhella inkyongensis</name>
    <dbReference type="NCBI Taxonomy" id="392593"/>
    <lineage>
        <taxon>Bacteria</taxon>
        <taxon>Pseudomonadati</taxon>
        <taxon>Pseudomonadota</taxon>
        <taxon>Betaproteobacteria</taxon>
        <taxon>Burkholderiales</taxon>
        <taxon>Sphaerotilaceae</taxon>
        <taxon>Inhella</taxon>
    </lineage>
</organism>
<dbReference type="Gene3D" id="3.30.70.270">
    <property type="match status" value="1"/>
</dbReference>
<dbReference type="SUPFAM" id="SSF52172">
    <property type="entry name" value="CheY-like"/>
    <property type="match status" value="1"/>
</dbReference>
<evidence type="ECO:0000256" key="1">
    <source>
        <dbReference type="PROSITE-ProRule" id="PRU00169"/>
    </source>
</evidence>
<dbReference type="RefSeq" id="WP_138856985.1">
    <property type="nucleotide sequence ID" value="NZ_CP040709.1"/>
</dbReference>
<proteinExistence type="predicted"/>
<feature type="domain" description="EAL" evidence="4">
    <location>
        <begin position="343"/>
        <end position="600"/>
    </location>
</feature>
<comment type="caution">
    <text evidence="6">The sequence shown here is derived from an EMBL/GenBank/DDBJ whole genome shotgun (WGS) entry which is preliminary data.</text>
</comment>
<dbReference type="CDD" id="cd01948">
    <property type="entry name" value="EAL"/>
    <property type="match status" value="1"/>
</dbReference>
<dbReference type="Proteomes" id="UP000554837">
    <property type="component" value="Unassembled WGS sequence"/>
</dbReference>
<keyword evidence="2" id="KW-0175">Coiled coil</keyword>
<dbReference type="InterPro" id="IPR001633">
    <property type="entry name" value="EAL_dom"/>
</dbReference>
<sequence length="602" mass="67469">MNKAKLLIVDDTPENIDLLVSILAGAELDILAANSGERALELVARTLPDLILLDVMMPGIDGFETCRRLRADARSKDIPVIFVTARAEDVGQGFAAGGADYIAKPVRADEVRSRVNHHLEKRRLVHQLMELNGVLEQRVRERTQELVQANRKLREEINERRFMQDRLSYLATHDFVTRLYNRDALESHVQGLLARADRGEDSACVAMVELTRFAIVNDACGYIAGDELLRQVADLLAALAAPEDFIARLGGDRFAILSARPVEPVMSLAQRIKQAFESFGFVWDGRTYHVDARVAVVPIGTEYYSFEQVMVKADEASYLARREGGPGVRLHRASARDADPREAVNWAYRLLDALKQSHFRVYFQRIVPLAEPNPGGLRFETLIRLWDPESRRIVAPGAFIGPAERYQLIDQLDRWMVREVLSRLSTLTALLPQVELVTINLSAYSLRDTSLAERILNLLRDLHFPANKLCFEITETEAIVNLDAALSFMQALKEQGVRFSLDDFGTGFASFAYLKRLPFDTLKIDGAFVRDMDHDEANATMVRSMVQMAQALGLPVVAEFVENGAVAKLLSELGVQFAQGYHFHQPEALSEEALQAALLTLK</sequence>
<dbReference type="Pfam" id="PF00990">
    <property type="entry name" value="GGDEF"/>
    <property type="match status" value="1"/>
</dbReference>
<dbReference type="EMBL" id="JACHHO010000001">
    <property type="protein sequence ID" value="MBB5204011.1"/>
    <property type="molecule type" value="Genomic_DNA"/>
</dbReference>
<dbReference type="InterPro" id="IPR001789">
    <property type="entry name" value="Sig_transdc_resp-reg_receiver"/>
</dbReference>
<evidence type="ECO:0000259" key="4">
    <source>
        <dbReference type="PROSITE" id="PS50883"/>
    </source>
</evidence>
<dbReference type="SUPFAM" id="SSF141868">
    <property type="entry name" value="EAL domain-like"/>
    <property type="match status" value="1"/>
</dbReference>
<name>A0A840S5W9_9BURK</name>
<dbReference type="OrthoDB" id="9813903at2"/>
<dbReference type="CDD" id="cd01949">
    <property type="entry name" value="GGDEF"/>
    <property type="match status" value="1"/>
</dbReference>
<dbReference type="InterPro" id="IPR043128">
    <property type="entry name" value="Rev_trsase/Diguanyl_cyclase"/>
</dbReference>